<dbReference type="InterPro" id="IPR027417">
    <property type="entry name" value="P-loop_NTPase"/>
</dbReference>
<organism evidence="1 2">
    <name type="scientific">Azohydromonas lata</name>
    <dbReference type="NCBI Taxonomy" id="45677"/>
    <lineage>
        <taxon>Bacteria</taxon>
        <taxon>Pseudomonadati</taxon>
        <taxon>Pseudomonadota</taxon>
        <taxon>Betaproteobacteria</taxon>
        <taxon>Burkholderiales</taxon>
        <taxon>Sphaerotilaceae</taxon>
        <taxon>Azohydromonas</taxon>
    </lineage>
</organism>
<proteinExistence type="predicted"/>
<evidence type="ECO:0000313" key="1">
    <source>
        <dbReference type="EMBL" id="MDZ5457877.1"/>
    </source>
</evidence>
<gene>
    <name evidence="1" type="ORF">SM757_14965</name>
</gene>
<accession>A0ABU5IFH1</accession>
<comment type="caution">
    <text evidence="1">The sequence shown here is derived from an EMBL/GenBank/DDBJ whole genome shotgun (WGS) entry which is preliminary data.</text>
</comment>
<evidence type="ECO:0000313" key="2">
    <source>
        <dbReference type="Proteomes" id="UP001293718"/>
    </source>
</evidence>
<dbReference type="RefSeq" id="WP_322466063.1">
    <property type="nucleotide sequence ID" value="NZ_JAXOJX010000023.1"/>
</dbReference>
<sequence>MTSTELADLLSNIRMDGQSTSKSTISRWVNGAPAEPGVLLYLRERLVALAKKSPPSLGECRAIAIGGGKGGAGATTITFHLAAVADHLGYRVTLASINRIFDVNDKTAAALGLKIEHKAVDIANISNIKKSLTDKSDLLLIDYGSRTLTGFDDDYIGRADDFDLEGIDLFVIPFSPAVEWEYDPALKAVNTLMNYGITRFRLLPNIRRFDVGHLLGDTKAVEAIKEYHSYVTETCVYHREGLEWSTNFQAGNPDWAGMPEISLYYEYLSVFSDLLKAIGVDMEVENSVDKMSIEELLAYVRK</sequence>
<dbReference type="Gene3D" id="3.40.50.300">
    <property type="entry name" value="P-loop containing nucleotide triphosphate hydrolases"/>
    <property type="match status" value="1"/>
</dbReference>
<keyword evidence="2" id="KW-1185">Reference proteome</keyword>
<name>A0ABU5IFH1_9BURK</name>
<protein>
    <submittedName>
        <fullName evidence="1">Uncharacterized protein</fullName>
    </submittedName>
</protein>
<dbReference type="Proteomes" id="UP001293718">
    <property type="component" value="Unassembled WGS sequence"/>
</dbReference>
<dbReference type="EMBL" id="JAXOJX010000023">
    <property type="protein sequence ID" value="MDZ5457877.1"/>
    <property type="molecule type" value="Genomic_DNA"/>
</dbReference>
<reference evidence="1 2" key="1">
    <citation type="submission" date="2023-11" db="EMBL/GenBank/DDBJ databases">
        <title>Draft genome of Azohydromonas lata strain H1 (DSM1123), a polyhydroxyalkanoate producer.</title>
        <authorList>
            <person name="Traversa D."/>
            <person name="D'Addabbo P."/>
            <person name="Pazzani C."/>
            <person name="Manzari C."/>
            <person name="Chiara M."/>
            <person name="Scrascia M."/>
        </authorList>
    </citation>
    <scope>NUCLEOTIDE SEQUENCE [LARGE SCALE GENOMIC DNA]</scope>
    <source>
        <strain evidence="1 2">H1</strain>
    </source>
</reference>
<dbReference type="SUPFAM" id="SSF52540">
    <property type="entry name" value="P-loop containing nucleoside triphosphate hydrolases"/>
    <property type="match status" value="1"/>
</dbReference>